<dbReference type="GO" id="GO:0004668">
    <property type="term" value="F:protein-arginine deiminase activity"/>
    <property type="evidence" value="ECO:0007669"/>
    <property type="project" value="InterPro"/>
</dbReference>
<evidence type="ECO:0000256" key="1">
    <source>
        <dbReference type="SAM" id="SignalP"/>
    </source>
</evidence>
<dbReference type="InterPro" id="IPR004303">
    <property type="entry name" value="PAD"/>
</dbReference>
<protein>
    <submittedName>
        <fullName evidence="3">Arginine deiminase type-3</fullName>
    </submittedName>
</protein>
<dbReference type="PANTHER" id="PTHR10837:SF8">
    <property type="entry name" value="PROTEIN-ARGININE DEIMINASE"/>
    <property type="match status" value="1"/>
</dbReference>
<dbReference type="Gene3D" id="3.75.10.10">
    <property type="entry name" value="L-arginine/glycine Amidinotransferase, Chain A"/>
    <property type="match status" value="1"/>
</dbReference>
<dbReference type="Proteomes" id="UP000326565">
    <property type="component" value="Unassembled WGS sequence"/>
</dbReference>
<dbReference type="OrthoDB" id="5102063at2759"/>
<dbReference type="InterPro" id="IPR036556">
    <property type="entry name" value="PAD_central_sf"/>
</dbReference>
<reference evidence="3 4" key="1">
    <citation type="submission" date="2019-04" db="EMBL/GenBank/DDBJ databases">
        <title>Friends and foes A comparative genomics study of 23 Aspergillus species from section Flavi.</title>
        <authorList>
            <consortium name="DOE Joint Genome Institute"/>
            <person name="Kjaerbolling I."/>
            <person name="Vesth T."/>
            <person name="Frisvad J.C."/>
            <person name="Nybo J.L."/>
            <person name="Theobald S."/>
            <person name="Kildgaard S."/>
            <person name="Isbrandt T."/>
            <person name="Kuo A."/>
            <person name="Sato A."/>
            <person name="Lyhne E.K."/>
            <person name="Kogle M.E."/>
            <person name="Wiebenga A."/>
            <person name="Kun R.S."/>
            <person name="Lubbers R.J."/>
            <person name="Makela M.R."/>
            <person name="Barry K."/>
            <person name="Chovatia M."/>
            <person name="Clum A."/>
            <person name="Daum C."/>
            <person name="Haridas S."/>
            <person name="He G."/>
            <person name="LaButti K."/>
            <person name="Lipzen A."/>
            <person name="Mondo S."/>
            <person name="Riley R."/>
            <person name="Salamov A."/>
            <person name="Simmons B.A."/>
            <person name="Magnuson J.K."/>
            <person name="Henrissat B."/>
            <person name="Mortensen U.H."/>
            <person name="Larsen T.O."/>
            <person name="Devries R.P."/>
            <person name="Grigoriev I.V."/>
            <person name="Machida M."/>
            <person name="Baker S.E."/>
            <person name="Andersen M.R."/>
        </authorList>
    </citation>
    <scope>NUCLEOTIDE SEQUENCE [LARGE SCALE GENOMIC DNA]</scope>
    <source>
        <strain evidence="3 4">CBS 151.66</strain>
    </source>
</reference>
<dbReference type="InterPro" id="IPR013530">
    <property type="entry name" value="PAD_C"/>
</dbReference>
<dbReference type="AlphaFoldDB" id="A0A5N5WVA5"/>
<evidence type="ECO:0000313" key="4">
    <source>
        <dbReference type="Proteomes" id="UP000326565"/>
    </source>
</evidence>
<feature type="chain" id="PRO_5024923871" evidence="1">
    <location>
        <begin position="24"/>
        <end position="612"/>
    </location>
</feature>
<organism evidence="3 4">
    <name type="scientific">Aspergillus leporis</name>
    <dbReference type="NCBI Taxonomy" id="41062"/>
    <lineage>
        <taxon>Eukaryota</taxon>
        <taxon>Fungi</taxon>
        <taxon>Dikarya</taxon>
        <taxon>Ascomycota</taxon>
        <taxon>Pezizomycotina</taxon>
        <taxon>Eurotiomycetes</taxon>
        <taxon>Eurotiomycetidae</taxon>
        <taxon>Eurotiales</taxon>
        <taxon>Aspergillaceae</taxon>
        <taxon>Aspergillus</taxon>
        <taxon>Aspergillus subgen. Circumdati</taxon>
    </lineage>
</organism>
<evidence type="ECO:0000259" key="2">
    <source>
        <dbReference type="Pfam" id="PF03068"/>
    </source>
</evidence>
<dbReference type="GO" id="GO:0005509">
    <property type="term" value="F:calcium ion binding"/>
    <property type="evidence" value="ECO:0007669"/>
    <property type="project" value="InterPro"/>
</dbReference>
<proteinExistence type="predicted"/>
<accession>A0A5N5WVA5</accession>
<feature type="signal peptide" evidence="1">
    <location>
        <begin position="1"/>
        <end position="23"/>
    </location>
</feature>
<dbReference type="GO" id="GO:0005737">
    <property type="term" value="C:cytoplasm"/>
    <property type="evidence" value="ECO:0007669"/>
    <property type="project" value="InterPro"/>
</dbReference>
<dbReference type="EMBL" id="ML732282">
    <property type="protein sequence ID" value="KAB8071090.1"/>
    <property type="molecule type" value="Genomic_DNA"/>
</dbReference>
<feature type="domain" description="Protein-arginine deiminase C-terminal" evidence="2">
    <location>
        <begin position="193"/>
        <end position="594"/>
    </location>
</feature>
<evidence type="ECO:0000313" key="3">
    <source>
        <dbReference type="EMBL" id="KAB8071090.1"/>
    </source>
</evidence>
<sequence>MAQSHNLSSILVTYLALCSACLALQADIRADSNRDGTVDLTGPTDLKDKLSWSNTAGAIFLPNIGDTDRRCSKLALEGPPLSNEALAACNDASDDIQRSPQYLARLKTVPLPGLDLGAWGTVAIQREISRRNVRIFRREGTHWLITENDHKFSGKQLKQGLELGIDARDTRRPLGWDGRVEVQFQVQNGRQRFQDFVRLRVAPVLTHHHLQPAELFLTTAGNESVTPVQRKFVADLQVAITGTGVNKPLFLFSGSDDVWTQDIVEPGYTSMPGPDGLITLQVMVRSAQPSRVAGRQVFEYLRTTGRGAVYGFVGIRDEVNSMGNLETIPPYTLREKSYPAGRVIQGAHGPLEPHIYDYMRAQEVQDPLILDADWLAVGHVDEFIQFLPAKNSRHGWVLFVADPVGGIEILKKAVRDGHGDVPAFSRKNATRPPFGPPDAYVPGGSISELLAIPEFVKKNDMFTERIERVREVLQQETGIPDSDIYKVPSVFETGVCSGPDEGISPERNCSENHGAALYPGVINGLVLSDTEYLSPNPWSPVIGGVDIMVEATNEVYGRIGYHVTYIDDWYSHHVGGGEVHCGSNSIRTVSVPWWRNIHLEDFRQDKGRHDEL</sequence>
<keyword evidence="1" id="KW-0732">Signal</keyword>
<keyword evidence="4" id="KW-1185">Reference proteome</keyword>
<name>A0A5N5WVA5_9EURO</name>
<dbReference type="PANTHER" id="PTHR10837">
    <property type="entry name" value="PEPTIDYLARGININE DEIMINASE"/>
    <property type="match status" value="1"/>
</dbReference>
<dbReference type="SUPFAM" id="SSF110083">
    <property type="entry name" value="Peptidylarginine deiminase Pad4, middle domain"/>
    <property type="match status" value="1"/>
</dbReference>
<dbReference type="Pfam" id="PF03068">
    <property type="entry name" value="PAD"/>
    <property type="match status" value="1"/>
</dbReference>
<dbReference type="SUPFAM" id="SSF55909">
    <property type="entry name" value="Pentein"/>
    <property type="match status" value="1"/>
</dbReference>
<gene>
    <name evidence="3" type="ORF">BDV29DRAFT_179777</name>
</gene>